<dbReference type="GO" id="GO:0010181">
    <property type="term" value="F:FMN binding"/>
    <property type="evidence" value="ECO:0007669"/>
    <property type="project" value="InterPro"/>
</dbReference>
<dbReference type="Pfam" id="PF12682">
    <property type="entry name" value="Flavodoxin_4"/>
    <property type="match status" value="1"/>
</dbReference>
<proteinExistence type="predicted"/>
<name>W0FH07_9BACT</name>
<dbReference type="AlphaFoldDB" id="W0FH07"/>
<dbReference type="PANTHER" id="PTHR39201">
    <property type="entry name" value="EXPORTED PROTEIN-RELATED"/>
    <property type="match status" value="1"/>
</dbReference>
<dbReference type="PANTHER" id="PTHR39201:SF1">
    <property type="entry name" value="FLAVODOXIN-LIKE DOMAIN-CONTAINING PROTEIN"/>
    <property type="match status" value="1"/>
</dbReference>
<dbReference type="EMBL" id="KC246779">
    <property type="protein sequence ID" value="AHF23938.1"/>
    <property type="molecule type" value="Genomic_DNA"/>
</dbReference>
<dbReference type="Gene3D" id="3.40.50.360">
    <property type="match status" value="1"/>
</dbReference>
<dbReference type="InterPro" id="IPR008254">
    <property type="entry name" value="Flavodoxin/NO_synth"/>
</dbReference>
<dbReference type="InterPro" id="IPR029039">
    <property type="entry name" value="Flavoprotein-like_sf"/>
</dbReference>
<accession>W0FH07</accession>
<organism evidence="2">
    <name type="scientific">uncultured bacterium Contig1522a</name>
    <dbReference type="NCBI Taxonomy" id="1393448"/>
    <lineage>
        <taxon>Bacteria</taxon>
        <taxon>environmental samples</taxon>
    </lineage>
</organism>
<sequence length="193" mass="21205">MYVSPVRIHLEVLSSVTFTVHPIRHILCTGEQYAVGVIDKGNTAIVAEMIADETGADLFELVPADDHYPMTYAELTDVAKQEQRDGARPAYAGEVPDLSEYDTVFLGAPVWWGDWPMICYTFFENNADALAGKTLVPFSTHEGSGLSGFDKKLAKACPDAEVLKGLAVRGNDCQNRQDSVREDVSDWLGELGY</sequence>
<evidence type="ECO:0000313" key="2">
    <source>
        <dbReference type="EMBL" id="AHF23938.1"/>
    </source>
</evidence>
<dbReference type="SUPFAM" id="SSF52218">
    <property type="entry name" value="Flavoproteins"/>
    <property type="match status" value="1"/>
</dbReference>
<evidence type="ECO:0000259" key="1">
    <source>
        <dbReference type="Pfam" id="PF12682"/>
    </source>
</evidence>
<feature type="domain" description="Flavodoxin-like" evidence="1">
    <location>
        <begin position="41"/>
        <end position="173"/>
    </location>
</feature>
<reference evidence="2" key="1">
    <citation type="journal article" date="2013" name="PLoS ONE">
        <title>Metagenomic insights into the carbohydrate-active enzymes carried by the microorganisms adhering to solid digesta in the rumen of cows.</title>
        <authorList>
            <person name="Wang L."/>
            <person name="Hatem A."/>
            <person name="Catalyurek U.V."/>
            <person name="Morrison M."/>
            <person name="Yu Z."/>
        </authorList>
    </citation>
    <scope>NUCLEOTIDE SEQUENCE</scope>
</reference>
<protein>
    <submittedName>
        <fullName evidence="2">Flavodoxin</fullName>
    </submittedName>
</protein>